<evidence type="ECO:0000256" key="2">
    <source>
        <dbReference type="ARBA" id="ARBA00022475"/>
    </source>
</evidence>
<dbReference type="GO" id="GO:0140359">
    <property type="term" value="F:ABC-type transporter activity"/>
    <property type="evidence" value="ECO:0007669"/>
    <property type="project" value="InterPro"/>
</dbReference>
<dbReference type="SMART" id="SM00382">
    <property type="entry name" value="AAA"/>
    <property type="match status" value="2"/>
</dbReference>
<feature type="transmembrane region" description="Helical" evidence="9">
    <location>
        <begin position="565"/>
        <end position="587"/>
    </location>
</feature>
<keyword evidence="13" id="KW-1185">Reference proteome</keyword>
<feature type="domain" description="ABC transporter" evidence="10">
    <location>
        <begin position="276"/>
        <end position="506"/>
    </location>
</feature>
<comment type="subcellular location">
    <subcellularLocation>
        <location evidence="1">Membrane</location>
        <topology evidence="1">Multi-pass membrane protein</topology>
    </subcellularLocation>
</comment>
<name>A0A0G3EQF4_9BURK</name>
<dbReference type="PROSITE" id="PS51012">
    <property type="entry name" value="ABC_TM2"/>
    <property type="match status" value="1"/>
</dbReference>
<dbReference type="InterPro" id="IPR013525">
    <property type="entry name" value="ABC2_TM"/>
</dbReference>
<evidence type="ECO:0000256" key="5">
    <source>
        <dbReference type="ARBA" id="ARBA00022741"/>
    </source>
</evidence>
<dbReference type="CDD" id="cd03230">
    <property type="entry name" value="ABC_DR_subfamily_A"/>
    <property type="match status" value="1"/>
</dbReference>
<dbReference type="GO" id="GO:0016887">
    <property type="term" value="F:ATP hydrolysis activity"/>
    <property type="evidence" value="ECO:0007669"/>
    <property type="project" value="InterPro"/>
</dbReference>
<dbReference type="STRING" id="445709.ABW99_00205"/>
<organism evidence="12 13">
    <name type="scientific">Pandoraea thiooxydans</name>
    <dbReference type="NCBI Taxonomy" id="445709"/>
    <lineage>
        <taxon>Bacteria</taxon>
        <taxon>Pseudomonadati</taxon>
        <taxon>Pseudomonadota</taxon>
        <taxon>Betaproteobacteria</taxon>
        <taxon>Burkholderiales</taxon>
        <taxon>Burkholderiaceae</taxon>
        <taxon>Pandoraea</taxon>
    </lineage>
</organism>
<keyword evidence="5" id="KW-0547">Nucleotide-binding</keyword>
<evidence type="ECO:0000313" key="13">
    <source>
        <dbReference type="Proteomes" id="UP000036700"/>
    </source>
</evidence>
<dbReference type="PANTHER" id="PTHR43038:SF4">
    <property type="entry name" value="RIBOSOME-ASSOCIATED ATPASE"/>
    <property type="match status" value="1"/>
</dbReference>
<evidence type="ECO:0000256" key="3">
    <source>
        <dbReference type="ARBA" id="ARBA00022519"/>
    </source>
</evidence>
<dbReference type="Pfam" id="PF12698">
    <property type="entry name" value="ABC2_membrane_3"/>
    <property type="match status" value="1"/>
</dbReference>
<dbReference type="Gene3D" id="3.40.50.300">
    <property type="entry name" value="P-loop containing nucleotide triphosphate hydrolases"/>
    <property type="match status" value="2"/>
</dbReference>
<dbReference type="GO" id="GO:0016020">
    <property type="term" value="C:membrane"/>
    <property type="evidence" value="ECO:0007669"/>
    <property type="project" value="UniProtKB-SubCell"/>
</dbReference>
<evidence type="ECO:0000256" key="6">
    <source>
        <dbReference type="ARBA" id="ARBA00022840"/>
    </source>
</evidence>
<dbReference type="NCBIfam" id="NF033858">
    <property type="entry name" value="ABC2_perm_RbbA"/>
    <property type="match status" value="1"/>
</dbReference>
<keyword evidence="6 12" id="KW-0067">ATP-binding</keyword>
<dbReference type="InterPro" id="IPR047817">
    <property type="entry name" value="ABC2_TM_bact-type"/>
</dbReference>
<dbReference type="InterPro" id="IPR017871">
    <property type="entry name" value="ABC_transporter-like_CS"/>
</dbReference>
<evidence type="ECO:0000256" key="9">
    <source>
        <dbReference type="SAM" id="Phobius"/>
    </source>
</evidence>
<feature type="transmembrane region" description="Helical" evidence="9">
    <location>
        <begin position="721"/>
        <end position="744"/>
    </location>
</feature>
<keyword evidence="3" id="KW-0997">Cell inner membrane</keyword>
<protein>
    <submittedName>
        <fullName evidence="12">Multidrug ABC transporter ATP-binding protein</fullName>
    </submittedName>
</protein>
<dbReference type="PROSITE" id="PS00211">
    <property type="entry name" value="ABC_TRANSPORTER_1"/>
    <property type="match status" value="1"/>
</dbReference>
<dbReference type="Pfam" id="PF00005">
    <property type="entry name" value="ABC_tran"/>
    <property type="match status" value="2"/>
</dbReference>
<dbReference type="RefSeq" id="WP_047212405.1">
    <property type="nucleotide sequence ID" value="NZ_CP011568.3"/>
</dbReference>
<dbReference type="PATRIC" id="fig|445709.3.peg.51"/>
<keyword evidence="7 9" id="KW-1133">Transmembrane helix</keyword>
<gene>
    <name evidence="12" type="ORF">ABW99_00205</name>
</gene>
<dbReference type="GO" id="GO:0005524">
    <property type="term" value="F:ATP binding"/>
    <property type="evidence" value="ECO:0007669"/>
    <property type="project" value="UniProtKB-KW"/>
</dbReference>
<proteinExistence type="predicted"/>
<sequence length="916" mass="99863">MNTAAPSQPVVRFRDTGLRYGKTIALDNVTLDIPAAAIVGVIGPDGVGKSSLLALAAGARVIQRGHVQTLGGDMKSRHHRENVCPRIAYMPQGLGKNLYPTLSVEENLRFFARLFGHGAAEQRRRIDALTRSTGLYPFLGRPASKLSGGMKQKLGLCCALIHDPDLLILDEPTTGVDPLARAQFWDLIAQIRTARPQMSVIVSTAYMDEAQRFDLLVAMDAGRVLATGTPQALLAQTGAASLETAFIELLPPARREGHVRPSASRAQALQNADIAVEARDLTMRFGDFVAVDRVTFQIRRGEIFGFIGSNGCGKSTTMKMLTGLLPASGGSARLLGQEVAPEDIDTRRRVGYMSQTFSLYGELTVRQNLALHARLFNVPPAQITGRVADMSARFGLSDVLDVLPERLPLGVRQRLSLAVAMVHQPELLILDEPTSGVDPIARDNFWQLMIKLAHRDRVTIFISTHMMNEAERCDRISLMHAGRVLASGTPGELIQARGAASLEQAFIDYLSEAIGQSTGGEIAPPAAIDAPAAATEEAARRQRFSPARALAYMWREALELRRDPLRAALALLGSLVLMFVIGFGISLDVEHLSFAVLDRDHTELSRDYVSSLAGSRYFREQAPLSSYRDLDSRMRSGRLSLAIEIPPGFSRDLRRGTPAQIGVWIDGAMPQRAETIRGYVLGMHQTWLLDQALHRLGAAPSSPLDIETRFRYNPDVKSMPAMVPTVIPLLLMMLPSMLTALAVVRERELGSIINFYVTPVTRGEFLLGKQVPYVALAMLNFLLMTLLARYAFGVPVKGSFATLFAAALIFNIISTGFGLLASTFTRSQVAAMFFTLIGTLIPAVEFSGMINPLSSLEGGGRLIGMVYPTTYMFTISRGVINKALGFGDLHAQFWPLLAAVPVVLGATLLLLRKQEK</sequence>
<feature type="transmembrane region" description="Helical" evidence="9">
    <location>
        <begin position="798"/>
        <end position="822"/>
    </location>
</feature>
<feature type="domain" description="ABC transmembrane type-2" evidence="11">
    <location>
        <begin position="673"/>
        <end position="914"/>
    </location>
</feature>
<dbReference type="Proteomes" id="UP000036700">
    <property type="component" value="Chromosome"/>
</dbReference>
<evidence type="ECO:0000313" key="12">
    <source>
        <dbReference type="EMBL" id="AKJ66886.1"/>
    </source>
</evidence>
<dbReference type="SUPFAM" id="SSF52540">
    <property type="entry name" value="P-loop containing nucleoside triphosphate hydrolases"/>
    <property type="match status" value="2"/>
</dbReference>
<evidence type="ECO:0000256" key="4">
    <source>
        <dbReference type="ARBA" id="ARBA00022692"/>
    </source>
</evidence>
<dbReference type="PANTHER" id="PTHR43038">
    <property type="entry name" value="ATP-BINDING CASSETTE, SUB-FAMILY H, MEMBER 1"/>
    <property type="match status" value="1"/>
</dbReference>
<dbReference type="InterPro" id="IPR003439">
    <property type="entry name" value="ABC_transporter-like_ATP-bd"/>
</dbReference>
<keyword evidence="2" id="KW-1003">Cell membrane</keyword>
<dbReference type="AlphaFoldDB" id="A0A0G3EQF4"/>
<evidence type="ECO:0000259" key="11">
    <source>
        <dbReference type="PROSITE" id="PS51012"/>
    </source>
</evidence>
<evidence type="ECO:0000259" key="10">
    <source>
        <dbReference type="PROSITE" id="PS50893"/>
    </source>
</evidence>
<accession>A0A0G3EQF4</accession>
<keyword evidence="8 9" id="KW-0472">Membrane</keyword>
<dbReference type="InterPro" id="IPR047651">
    <property type="entry name" value="ABC2_perm_RbbA"/>
</dbReference>
<feature type="transmembrane region" description="Helical" evidence="9">
    <location>
        <begin position="893"/>
        <end position="911"/>
    </location>
</feature>
<dbReference type="EMBL" id="CP011568">
    <property type="protein sequence ID" value="AKJ66886.1"/>
    <property type="molecule type" value="Genomic_DNA"/>
</dbReference>
<keyword evidence="4 9" id="KW-0812">Transmembrane</keyword>
<evidence type="ECO:0000256" key="7">
    <source>
        <dbReference type="ARBA" id="ARBA00022989"/>
    </source>
</evidence>
<dbReference type="InterPro" id="IPR003593">
    <property type="entry name" value="AAA+_ATPase"/>
</dbReference>
<feature type="domain" description="ABC transporter" evidence="10">
    <location>
        <begin position="11"/>
        <end position="246"/>
    </location>
</feature>
<dbReference type="Gene3D" id="3.40.1710.10">
    <property type="entry name" value="abc type-2 transporter like domain"/>
    <property type="match status" value="1"/>
</dbReference>
<dbReference type="KEGG" id="ptx:ABW99_00205"/>
<dbReference type="InterPro" id="IPR027417">
    <property type="entry name" value="P-loop_NTPase"/>
</dbReference>
<evidence type="ECO:0000256" key="1">
    <source>
        <dbReference type="ARBA" id="ARBA00004141"/>
    </source>
</evidence>
<evidence type="ECO:0000256" key="8">
    <source>
        <dbReference type="ARBA" id="ARBA00023136"/>
    </source>
</evidence>
<feature type="transmembrane region" description="Helical" evidence="9">
    <location>
        <begin position="829"/>
        <end position="850"/>
    </location>
</feature>
<feature type="transmembrane region" description="Helical" evidence="9">
    <location>
        <begin position="771"/>
        <end position="792"/>
    </location>
</feature>
<reference evidence="13" key="1">
    <citation type="submission" date="2015-06" db="EMBL/GenBank/DDBJ databases">
        <authorList>
            <person name="Lim Y.L."/>
            <person name="Ee R."/>
            <person name="Yong D."/>
            <person name="How K.Y."/>
            <person name="Yin W.F."/>
            <person name="Chan K.G."/>
        </authorList>
    </citation>
    <scope>NUCLEOTIDE SEQUENCE [LARGE SCALE GENOMIC DNA]</scope>
    <source>
        <strain evidence="13">DSM 25325</strain>
    </source>
</reference>
<dbReference type="PROSITE" id="PS50893">
    <property type="entry name" value="ABC_TRANSPORTER_2"/>
    <property type="match status" value="2"/>
</dbReference>